<evidence type="ECO:0000313" key="2">
    <source>
        <dbReference type="EMBL" id="TKR82210.1"/>
    </source>
</evidence>
<reference evidence="2 3" key="1">
    <citation type="journal article" date="2015" name="Genome Biol.">
        <title>Comparative genomics of Steinernema reveals deeply conserved gene regulatory networks.</title>
        <authorList>
            <person name="Dillman A.R."/>
            <person name="Macchietto M."/>
            <person name="Porter C.F."/>
            <person name="Rogers A."/>
            <person name="Williams B."/>
            <person name="Antoshechkin I."/>
            <person name="Lee M.M."/>
            <person name="Goodwin Z."/>
            <person name="Lu X."/>
            <person name="Lewis E.E."/>
            <person name="Goodrich-Blair H."/>
            <person name="Stock S.P."/>
            <person name="Adams B.J."/>
            <person name="Sternberg P.W."/>
            <person name="Mortazavi A."/>
        </authorList>
    </citation>
    <scope>NUCLEOTIDE SEQUENCE [LARGE SCALE GENOMIC DNA]</scope>
    <source>
        <strain evidence="2 3">ALL</strain>
    </source>
</reference>
<protein>
    <submittedName>
        <fullName evidence="2">Uncharacterized protein</fullName>
    </submittedName>
</protein>
<dbReference type="EMBL" id="AZBU02000004">
    <property type="protein sequence ID" value="TKR82210.1"/>
    <property type="molecule type" value="Genomic_DNA"/>
</dbReference>
<feature type="region of interest" description="Disordered" evidence="1">
    <location>
        <begin position="142"/>
        <end position="166"/>
    </location>
</feature>
<dbReference type="AlphaFoldDB" id="A0A4U5NHJ4"/>
<evidence type="ECO:0000256" key="1">
    <source>
        <dbReference type="SAM" id="MobiDB-lite"/>
    </source>
</evidence>
<proteinExistence type="predicted"/>
<feature type="compositionally biased region" description="Basic and acidic residues" evidence="1">
    <location>
        <begin position="27"/>
        <end position="38"/>
    </location>
</feature>
<organism evidence="2 3">
    <name type="scientific">Steinernema carpocapsae</name>
    <name type="common">Entomopathogenic nematode</name>
    <dbReference type="NCBI Taxonomy" id="34508"/>
    <lineage>
        <taxon>Eukaryota</taxon>
        <taxon>Metazoa</taxon>
        <taxon>Ecdysozoa</taxon>
        <taxon>Nematoda</taxon>
        <taxon>Chromadorea</taxon>
        <taxon>Rhabditida</taxon>
        <taxon>Tylenchina</taxon>
        <taxon>Panagrolaimomorpha</taxon>
        <taxon>Strongyloidoidea</taxon>
        <taxon>Steinernematidae</taxon>
        <taxon>Steinernema</taxon>
    </lineage>
</organism>
<feature type="compositionally biased region" description="Low complexity" evidence="1">
    <location>
        <begin position="45"/>
        <end position="57"/>
    </location>
</feature>
<reference evidence="2 3" key="2">
    <citation type="journal article" date="2019" name="G3 (Bethesda)">
        <title>Hybrid Assembly of the Genome of the Entomopathogenic Nematode Steinernema carpocapsae Identifies the X-Chromosome.</title>
        <authorList>
            <person name="Serra L."/>
            <person name="Macchietto M."/>
            <person name="Macias-Munoz A."/>
            <person name="McGill C.J."/>
            <person name="Rodriguez I.M."/>
            <person name="Rodriguez B."/>
            <person name="Murad R."/>
            <person name="Mortazavi A."/>
        </authorList>
    </citation>
    <scope>NUCLEOTIDE SEQUENCE [LARGE SCALE GENOMIC DNA]</scope>
    <source>
        <strain evidence="2 3">ALL</strain>
    </source>
</reference>
<feature type="compositionally biased region" description="Pro residues" evidence="1">
    <location>
        <begin position="88"/>
        <end position="100"/>
    </location>
</feature>
<comment type="caution">
    <text evidence="2">The sequence shown here is derived from an EMBL/GenBank/DDBJ whole genome shotgun (WGS) entry which is preliminary data.</text>
</comment>
<sequence>MVAEGRPVGTDLDAAGGVGGGVGDASEDSRGASKDSGDSAKGVFSSASKDSGDSAKGFSAPPAIPPRDPRRPRMTLRRLSTIPRTAPRGPPAPPAAPVTPPTIFEMSRPPAAPLAPFRIPPTASVASFDGRVANGASVDVGVGHLKTEDEESRGALDSRCRRRGRR</sequence>
<dbReference type="Proteomes" id="UP000298663">
    <property type="component" value="Unassembled WGS sequence"/>
</dbReference>
<evidence type="ECO:0000313" key="3">
    <source>
        <dbReference type="Proteomes" id="UP000298663"/>
    </source>
</evidence>
<keyword evidence="3" id="KW-1185">Reference proteome</keyword>
<gene>
    <name evidence="2" type="ORF">L596_015967</name>
</gene>
<feature type="region of interest" description="Disordered" evidence="1">
    <location>
        <begin position="1"/>
        <end position="109"/>
    </location>
</feature>
<feature type="compositionally biased region" description="Low complexity" evidence="1">
    <location>
        <begin position="77"/>
        <end position="87"/>
    </location>
</feature>
<accession>A0A4U5NHJ4</accession>
<name>A0A4U5NHJ4_STECR</name>